<dbReference type="Gene3D" id="3.30.360.40">
    <property type="entry name" value="YwmB-like"/>
    <property type="match status" value="1"/>
</dbReference>
<protein>
    <submittedName>
        <fullName evidence="1">TATA-box binding</fullName>
    </submittedName>
</protein>
<keyword evidence="2" id="KW-1185">Reference proteome</keyword>
<dbReference type="InterPro" id="IPR014794">
    <property type="entry name" value="DUF1779"/>
</dbReference>
<dbReference type="InterPro" id="IPR036209">
    <property type="entry name" value="YwmB-like_sf"/>
</dbReference>
<evidence type="ECO:0000313" key="1">
    <source>
        <dbReference type="EMBL" id="SKA75801.1"/>
    </source>
</evidence>
<proteinExistence type="predicted"/>
<dbReference type="SUPFAM" id="SSF143842">
    <property type="entry name" value="YwmB-like"/>
    <property type="match status" value="1"/>
</dbReference>
<dbReference type="STRING" id="1147123.SAMN05443428_10191"/>
<organism evidence="1 2">
    <name type="scientific">Caloramator quimbayensis</name>
    <dbReference type="NCBI Taxonomy" id="1147123"/>
    <lineage>
        <taxon>Bacteria</taxon>
        <taxon>Bacillati</taxon>
        <taxon>Bacillota</taxon>
        <taxon>Clostridia</taxon>
        <taxon>Eubacteriales</taxon>
        <taxon>Clostridiaceae</taxon>
        <taxon>Caloramator</taxon>
    </lineage>
</organism>
<dbReference type="EMBL" id="FUYH01000001">
    <property type="protein sequence ID" value="SKA75801.1"/>
    <property type="molecule type" value="Genomic_DNA"/>
</dbReference>
<dbReference type="Pfam" id="PF08680">
    <property type="entry name" value="DUF1779"/>
    <property type="match status" value="1"/>
</dbReference>
<dbReference type="OrthoDB" id="1708334at2"/>
<dbReference type="Proteomes" id="UP000190105">
    <property type="component" value="Unassembled WGS sequence"/>
</dbReference>
<sequence length="232" mass="26992">MKKWGILFLILISIIFLNYNNDVYGISPIEKTFKLTGAEFMVLNVEGKGIIKTSDKPFEIVKKIFDFTKESKEYTIKQEKDFAELSYLKEDYDIKIIARKIEDENKVYVCFELSQYEGIMNINNIRRTINSAFSIYEIKPSFCTFIQGKYNENMTNEKMKEKALKAIVESGSRLIDNIEDRSLVSFYGYNPYLKDRVLVNSEPININVALRYSATEGCTYIWIGNPVINAEY</sequence>
<accession>A0A1T4WGN8</accession>
<dbReference type="RefSeq" id="WP_078695128.1">
    <property type="nucleotide sequence ID" value="NZ_FUYH01000001.1"/>
</dbReference>
<evidence type="ECO:0000313" key="2">
    <source>
        <dbReference type="Proteomes" id="UP000190105"/>
    </source>
</evidence>
<name>A0A1T4WGN8_9CLOT</name>
<reference evidence="2" key="1">
    <citation type="submission" date="2017-02" db="EMBL/GenBank/DDBJ databases">
        <authorList>
            <person name="Varghese N."/>
            <person name="Submissions S."/>
        </authorList>
    </citation>
    <scope>NUCLEOTIDE SEQUENCE [LARGE SCALE GENOMIC DNA]</scope>
    <source>
        <strain evidence="2">USBA 833</strain>
    </source>
</reference>
<dbReference type="AlphaFoldDB" id="A0A1T4WGN8"/>
<gene>
    <name evidence="1" type="ORF">SAMN05443428_10191</name>
</gene>